<dbReference type="RefSeq" id="WP_109304129.1">
    <property type="nucleotide sequence ID" value="NZ_QFWG01000011.1"/>
</dbReference>
<evidence type="ECO:0000313" key="7">
    <source>
        <dbReference type="EMBL" id="PWI27295.1"/>
    </source>
</evidence>
<proteinExistence type="inferred from homology"/>
<sequence length="448" mass="49886">MSIKDSLFTIRSAVASRALNRRHDAMGLDQGSRWDEYVRGIADEIQRQLDAIERSTFRGRPVFWLGDDAAAAVAQPPEGLRLDRVSRKFVPPEADDAWQVTAIDGRAIHPAARPLICAGKPRDDVRGTMFFNEPVDAVITWVDGSDPDWLRRKQSFEPAESAHETSDAEARYSDNDELRACLRGIAAYAPWIRHVFIVTDRQIPGFLDQDTLLADPSSAGLSSSTTVSIVDHSQILPQSVLTTFNSHVIESALHRIPGLSEHYLYFNDDVVLGEPSTPEDFFTPAGLLQVALSPQGIHGDLPVMDSARNNRELLSQLTGTLMDRRYKHVPHAQSKSLAFELEEAIAERLDDTRKHRFRDPEDVSFASSLLLSFGVATGRATPSEFSYSYIDLGEGNSVRRLGGLVKQGGRLVNCFNQVGNMTERNRRALAKALEALWPWASPWEVRRG</sequence>
<comment type="similarity">
    <text evidence="1">Belongs to the stealth family.</text>
</comment>
<dbReference type="InterPro" id="IPR031358">
    <property type="entry name" value="Stealth_CR1"/>
</dbReference>
<keyword evidence="3" id="KW-0270">Exopolysaccharide synthesis</keyword>
<evidence type="ECO:0008006" key="9">
    <source>
        <dbReference type="Google" id="ProtNLM"/>
    </source>
</evidence>
<feature type="domain" description="Stealth protein CR1 conserved region 1" evidence="5">
    <location>
        <begin position="133"/>
        <end position="158"/>
    </location>
</feature>
<feature type="domain" description="Stealth protein CR2 conserved region 2" evidence="4">
    <location>
        <begin position="171"/>
        <end position="287"/>
    </location>
</feature>
<dbReference type="PANTHER" id="PTHR24045:SF0">
    <property type="entry name" value="N-ACETYLGLUCOSAMINE-1-PHOSPHOTRANSFERASE SUBUNITS ALPHA_BETA"/>
    <property type="match status" value="1"/>
</dbReference>
<evidence type="ECO:0000256" key="1">
    <source>
        <dbReference type="ARBA" id="ARBA00007583"/>
    </source>
</evidence>
<organism evidence="7 8">
    <name type="scientific">Pseudoglutamicibacter cumminsii</name>
    <dbReference type="NCBI Taxonomy" id="156979"/>
    <lineage>
        <taxon>Bacteria</taxon>
        <taxon>Bacillati</taxon>
        <taxon>Actinomycetota</taxon>
        <taxon>Actinomycetes</taxon>
        <taxon>Micrococcales</taxon>
        <taxon>Micrococcaceae</taxon>
        <taxon>Pseudoglutamicibacter</taxon>
    </lineage>
</organism>
<gene>
    <name evidence="7" type="ORF">CAY35_08100</name>
</gene>
<evidence type="ECO:0000313" key="8">
    <source>
        <dbReference type="Proteomes" id="UP000245514"/>
    </source>
</evidence>
<accession>A0ABX5L7S2</accession>
<name>A0ABX5L7S2_9MICC</name>
<dbReference type="Pfam" id="PF17101">
    <property type="entry name" value="Stealth_CR1"/>
    <property type="match status" value="1"/>
</dbReference>
<dbReference type="InterPro" id="IPR021520">
    <property type="entry name" value="Stealth_CR2"/>
</dbReference>
<evidence type="ECO:0000259" key="4">
    <source>
        <dbReference type="Pfam" id="PF11380"/>
    </source>
</evidence>
<dbReference type="PANTHER" id="PTHR24045">
    <property type="match status" value="1"/>
</dbReference>
<dbReference type="Pfam" id="PF17102">
    <property type="entry name" value="Stealth_CR3"/>
    <property type="match status" value="1"/>
</dbReference>
<evidence type="ECO:0000259" key="6">
    <source>
        <dbReference type="Pfam" id="PF17102"/>
    </source>
</evidence>
<feature type="domain" description="Stealth protein CR3 conserved region 3" evidence="6">
    <location>
        <begin position="327"/>
        <end position="369"/>
    </location>
</feature>
<evidence type="ECO:0000259" key="5">
    <source>
        <dbReference type="Pfam" id="PF17101"/>
    </source>
</evidence>
<dbReference type="Proteomes" id="UP000245514">
    <property type="component" value="Unassembled WGS sequence"/>
</dbReference>
<dbReference type="Pfam" id="PF11380">
    <property type="entry name" value="Stealth_CR2"/>
    <property type="match status" value="1"/>
</dbReference>
<dbReference type="InterPro" id="IPR047141">
    <property type="entry name" value="Stealth"/>
</dbReference>
<comment type="caution">
    <text evidence="7">The sequence shown here is derived from an EMBL/GenBank/DDBJ whole genome shotgun (WGS) entry which is preliminary data.</text>
</comment>
<evidence type="ECO:0000256" key="2">
    <source>
        <dbReference type="ARBA" id="ARBA00022679"/>
    </source>
</evidence>
<evidence type="ECO:0000256" key="3">
    <source>
        <dbReference type="ARBA" id="ARBA00023169"/>
    </source>
</evidence>
<keyword evidence="2" id="KW-0808">Transferase</keyword>
<dbReference type="EMBL" id="QFWG01000011">
    <property type="protein sequence ID" value="PWI27295.1"/>
    <property type="molecule type" value="Genomic_DNA"/>
</dbReference>
<reference evidence="7 8" key="1">
    <citation type="submission" date="2018-05" db="EMBL/GenBank/DDBJ databases">
        <title>Draft Genome Sequence of Arthrobacter cumminsii IME1328, Isolated from a Patient Who Suffered from Foot Ulcers in China.</title>
        <authorList>
            <person name="Li M."/>
            <person name="Jiang Z."/>
            <person name="Sun Q."/>
            <person name="Tong Y."/>
        </authorList>
    </citation>
    <scope>NUCLEOTIDE SEQUENCE [LARGE SCALE GENOMIC DNA]</scope>
    <source>
        <strain evidence="7 8">IME1328</strain>
    </source>
</reference>
<keyword evidence="8" id="KW-1185">Reference proteome</keyword>
<dbReference type="InterPro" id="IPR031357">
    <property type="entry name" value="Stealth_CR3"/>
</dbReference>
<protein>
    <recommendedName>
        <fullName evidence="9">Sugar phosphotransferase</fullName>
    </recommendedName>
</protein>